<evidence type="ECO:0000313" key="2">
    <source>
        <dbReference type="EMBL" id="AGE53866.1"/>
    </source>
</evidence>
<organismHost>
    <name type="scientific">Chlorella</name>
    <dbReference type="NCBI Taxonomy" id="3071"/>
</organismHost>
<gene>
    <name evidence="2" type="primary">IL-3A_338L</name>
    <name evidence="2" type="ORF">PBCVIL3A_338L</name>
</gene>
<reference evidence="2 3" key="1">
    <citation type="submission" date="2012-10" db="EMBL/GenBank/DDBJ databases">
        <title>Towards defining the chloroviruses: a genomic journey through a genus of large DNA viruses.</title>
        <authorList>
            <person name="Jeanniard A."/>
            <person name="Dunigan D.D."/>
            <person name="Gurnon J.R."/>
            <person name="Agarkova I."/>
            <person name="Kang M."/>
            <person name="Vitek J."/>
            <person name="Duncan G."/>
            <person name="McClung O.W."/>
            <person name="Larsen M."/>
            <person name="Claverie J.-M."/>
            <person name="Van Etten J.L."/>
            <person name="Blanc G."/>
        </authorList>
    </citation>
    <scope>NUCLEOTIDE SEQUENCE [LARGE SCALE GENOMIC DNA]</scope>
</reference>
<organism evidence="2 3">
    <name type="scientific">Paramecium bursaria Chlorella virus IL3A</name>
    <name type="common">PBCV-IL3A</name>
    <dbReference type="NCBI Taxonomy" id="46019"/>
    <lineage>
        <taxon>Viruses</taxon>
        <taxon>Varidnaviria</taxon>
        <taxon>Bamfordvirae</taxon>
        <taxon>Nucleocytoviricota</taxon>
        <taxon>Megaviricetes</taxon>
        <taxon>Algavirales</taxon>
        <taxon>Phycodnaviridae</taxon>
        <taxon>Chlorovirus</taxon>
        <taxon>Chlorovirus illinoense</taxon>
    </lineage>
</organism>
<protein>
    <submittedName>
        <fullName evidence="2">Uncharacterized protein</fullName>
    </submittedName>
</protein>
<accession>M1HVW7</accession>
<evidence type="ECO:0000256" key="1">
    <source>
        <dbReference type="SAM" id="MobiDB-lite"/>
    </source>
</evidence>
<feature type="region of interest" description="Disordered" evidence="1">
    <location>
        <begin position="128"/>
        <end position="168"/>
    </location>
</feature>
<evidence type="ECO:0000313" key="3">
    <source>
        <dbReference type="Proteomes" id="UP000247091"/>
    </source>
</evidence>
<dbReference type="Proteomes" id="UP000247091">
    <property type="component" value="Segment"/>
</dbReference>
<proteinExistence type="predicted"/>
<dbReference type="EMBL" id="JX997169">
    <property type="protein sequence ID" value="AGE53866.1"/>
    <property type="molecule type" value="Genomic_DNA"/>
</dbReference>
<feature type="compositionally biased region" description="Polar residues" evidence="1">
    <location>
        <begin position="129"/>
        <end position="145"/>
    </location>
</feature>
<sequence length="243" mass="27416">MAFFNEIVNITKNAQNENAKISKELERDAVSLFKFTETKIKNAIRREAETGGNFIDFNLVGSVDTNYKWSVEELMFERIIPGFVTVQERLYDESKFLQTDGPFEGFEISDFGGSSVIKISWKSQDDFPSENNWENVSTPVRQPQPTICPPAPKKQPNATSQLPNHPPATAQCGKQDFTQPIYHNVFPYTGPSVDPYTNIFGNFPQNDGDYVGNDVLNGNVEYINQLLADLFPTLRGLADNKFN</sequence>
<name>M1HVW7_PBCVI</name>